<dbReference type="PANTHER" id="PTHR37024">
    <property type="entry name" value="TYPE VI SECRETION SYSTEM DUF2094 AND IMPA-RELATED DOMAIN PROTEIN"/>
    <property type="match status" value="1"/>
</dbReference>
<dbReference type="OrthoDB" id="1522895at2"/>
<name>A0A0H3FMC1_RAHSY</name>
<dbReference type="PANTHER" id="PTHR37024:SF5">
    <property type="entry name" value="IMPA N-TERMINAL DOMAIN-CONTAINING PROTEIN"/>
    <property type="match status" value="1"/>
</dbReference>
<dbReference type="HOGENOM" id="CLU_026423_0_0_6"/>
<dbReference type="Pfam" id="PF16989">
    <property type="entry name" value="T6SS_VasJ"/>
    <property type="match status" value="1"/>
</dbReference>
<organism evidence="2 3">
    <name type="scientific">Rahnella sp. (strain Y9602)</name>
    <dbReference type="NCBI Taxonomy" id="2703885"/>
    <lineage>
        <taxon>Bacteria</taxon>
        <taxon>Pseudomonadati</taxon>
        <taxon>Pseudomonadota</taxon>
        <taxon>Gammaproteobacteria</taxon>
        <taxon>Enterobacterales</taxon>
        <taxon>Yersiniaceae</taxon>
        <taxon>Rahnella</taxon>
    </lineage>
</organism>
<sequence>MATLHTLLALCPQENPDILMQKAKVQTALWEKWLNPVSSDNATGEDPGYDDDFQRMREEVNKLSGADTELVCQLAEKLLTTVCKDVRVATYYLWARLHRDGESGLAEGLELLSGLVSRYGDQLLPSRKNSRRAAMEWLAGSKVLDSLSLYPEVDKPKFERILAALTLFEYVITSWEDANRPQLGGLYDALESRLAQSGGFDAVVPQNSGGQATSDSRSISPDMPTLKVIQSGRELLDQAKALAQYLRDQPQGWLSGHRLMTTIRWDTVDQLPPLDAKGCTRLVPPRTDYRAQLKRLYLQQSWSELLENADRMFTEGVNHFWLDIQWYLHQALSKSGAPYDSWAEFIEQDLRLLLLRLPGLETLAYSDGTPFADEVTAGWIARDIQDNDGRWQSEPNAVSASGDEDVLQLETEALAQADGEGIEAALNWLQIRPGITTPRQRWLIRLLMARVAEQYGKNEMALHLLGELDSTGNSLTLKQWEPALLFEVKARRLKLLRMQFQRGDTDKAKLILEMDTLLAGLVSIDPARAAVLCA</sequence>
<dbReference type="RefSeq" id="WP_013577849.1">
    <property type="nucleotide sequence ID" value="NC_015062.1"/>
</dbReference>
<dbReference type="AlphaFoldDB" id="A0A0H3FMC1"/>
<gene>
    <name evidence="2" type="ordered locus">Rahaq_4587</name>
</gene>
<feature type="domain" description="ImpA N-terminal" evidence="1">
    <location>
        <begin position="34"/>
        <end position="139"/>
    </location>
</feature>
<reference evidence="3" key="1">
    <citation type="submission" date="2011-01" db="EMBL/GenBank/DDBJ databases">
        <title>Complete sequence of plasmid1 of Rahnella sp. Y9602.</title>
        <authorList>
            <consortium name="US DOE Joint Genome Institute"/>
            <person name="Lucas S."/>
            <person name="Copeland A."/>
            <person name="Lapidus A."/>
            <person name="Cheng J.-F."/>
            <person name="Goodwin L."/>
            <person name="Pitluck S."/>
            <person name="Lu M."/>
            <person name="Detter J.C."/>
            <person name="Han C."/>
            <person name="Tapia R."/>
            <person name="Land M."/>
            <person name="Hauser L."/>
            <person name="Kyrpides N."/>
            <person name="Ivanova N."/>
            <person name="Ovchinnikova G."/>
            <person name="Pagani I."/>
            <person name="Sobecky P.A."/>
            <person name="Martinez R.J."/>
            <person name="Woyke T."/>
        </authorList>
    </citation>
    <scope>NUCLEOTIDE SEQUENCE [LARGE SCALE GENOMIC DNA]</scope>
    <source>
        <strain evidence="3">Y9602</strain>
        <plasmid evidence="3">pRAHAQ01</plasmid>
    </source>
</reference>
<evidence type="ECO:0000313" key="2">
    <source>
        <dbReference type="EMBL" id="ADW76168.1"/>
    </source>
</evidence>
<dbReference type="eggNOG" id="COG3515">
    <property type="taxonomic scope" value="Bacteria"/>
</dbReference>
<dbReference type="KEGG" id="rah:Rahaq_4587"/>
<evidence type="ECO:0000313" key="3">
    <source>
        <dbReference type="Proteomes" id="UP000007257"/>
    </source>
</evidence>
<dbReference type="InterPro" id="IPR010657">
    <property type="entry name" value="ImpA_N"/>
</dbReference>
<proteinExistence type="predicted"/>
<reference evidence="2 3" key="2">
    <citation type="journal article" date="2012" name="J. Bacteriol.">
        <title>Complete Genome Sequence of Rahnella sp. Strain Y9602, a Gammaproteobacterium Isolate from Metal- and Radionuclide-Contaminated Soil.</title>
        <authorList>
            <person name="Martinez R.J."/>
            <person name="Bruce D."/>
            <person name="Detter C."/>
            <person name="Goodwin L.A."/>
            <person name="Han J."/>
            <person name="Han C.S."/>
            <person name="Held B."/>
            <person name="Land M.L."/>
            <person name="Mikhailova N."/>
            <person name="Nolan M."/>
            <person name="Pennacchio L."/>
            <person name="Pitluck S."/>
            <person name="Tapia R."/>
            <person name="Woyke T."/>
            <person name="Sobecky P.A."/>
        </authorList>
    </citation>
    <scope>NUCLEOTIDE SEQUENCE [LARGE SCALE GENOMIC DNA]</scope>
    <source>
        <strain evidence="2 3">Y9602</strain>
        <plasmid evidence="2 3">pRAHAQ01</plasmid>
    </source>
</reference>
<evidence type="ECO:0000259" key="1">
    <source>
        <dbReference type="Pfam" id="PF06812"/>
    </source>
</evidence>
<geneLocation type="plasmid" evidence="2 3">
    <name>pRAHAQ01</name>
</geneLocation>
<dbReference type="NCBIfam" id="TIGR03362">
    <property type="entry name" value="VI_chp_7"/>
    <property type="match status" value="1"/>
</dbReference>
<dbReference type="Pfam" id="PF06812">
    <property type="entry name" value="ImpA_N"/>
    <property type="match status" value="1"/>
</dbReference>
<dbReference type="InterPro" id="IPR017739">
    <property type="entry name" value="T6SS-assoc_VCA0119"/>
</dbReference>
<dbReference type="EMBL" id="CP002506">
    <property type="protein sequence ID" value="ADW76168.1"/>
    <property type="molecule type" value="Genomic_DNA"/>
</dbReference>
<protein>
    <submittedName>
        <fullName evidence="2">Type VI secretion-associated protein, VC_A0119 family</fullName>
    </submittedName>
</protein>
<accession>A0A0H3FMC1</accession>
<dbReference type="Proteomes" id="UP000007257">
    <property type="component" value="Plasmid pRAHAQ01"/>
</dbReference>
<keyword evidence="2" id="KW-0614">Plasmid</keyword>